<dbReference type="RefSeq" id="WP_110474832.1">
    <property type="nucleotide sequence ID" value="NZ_BMWQ01000001.1"/>
</dbReference>
<keyword evidence="5" id="KW-1185">Reference proteome</keyword>
<sequence length="212" mass="24702">MKIIPAKTPGFVKTMFPNFIWSIPTHKKELYLTFDDGPTPEITDWVLSTLKTYNAKATFFCIGNNIEKHPDIFQRLLDDGHTVGNHTYNHLLGWKHTTKAYVESVENTQQLINSKTNPTYQKLFRPPYGRFRNKQIRRIRNLGYKIIMWDVLSFDWDKNVSEASCLEKVTSTAKEGSIIVFHDSVKASRNLKYALPKVLDYYSVKGYEFKKL</sequence>
<dbReference type="OrthoDB" id="9812065at2"/>
<dbReference type="GO" id="GO:0016810">
    <property type="term" value="F:hydrolase activity, acting on carbon-nitrogen (but not peptide) bonds"/>
    <property type="evidence" value="ECO:0007669"/>
    <property type="project" value="InterPro"/>
</dbReference>
<dbReference type="InterPro" id="IPR002509">
    <property type="entry name" value="NODB_dom"/>
</dbReference>
<evidence type="ECO:0000313" key="5">
    <source>
        <dbReference type="Proteomes" id="UP000248054"/>
    </source>
</evidence>
<keyword evidence="1" id="KW-0479">Metal-binding</keyword>
<dbReference type="SUPFAM" id="SSF88713">
    <property type="entry name" value="Glycoside hydrolase/deacetylase"/>
    <property type="match status" value="1"/>
</dbReference>
<feature type="domain" description="NodB homology" evidence="3">
    <location>
        <begin position="28"/>
        <end position="210"/>
    </location>
</feature>
<dbReference type="GO" id="GO:0016020">
    <property type="term" value="C:membrane"/>
    <property type="evidence" value="ECO:0007669"/>
    <property type="project" value="TreeGrafter"/>
</dbReference>
<dbReference type="AlphaFoldDB" id="A0A2V4XJB0"/>
<name>A0A2V4XJB0_9FLAO</name>
<comment type="caution">
    <text evidence="4">The sequence shown here is derived from an EMBL/GenBank/DDBJ whole genome shotgun (WGS) entry which is preliminary data.</text>
</comment>
<evidence type="ECO:0000256" key="1">
    <source>
        <dbReference type="ARBA" id="ARBA00022723"/>
    </source>
</evidence>
<dbReference type="InterPro" id="IPR050248">
    <property type="entry name" value="Polysacc_deacetylase_ArnD"/>
</dbReference>
<dbReference type="PROSITE" id="PS51677">
    <property type="entry name" value="NODB"/>
    <property type="match status" value="1"/>
</dbReference>
<organism evidence="4 5">
    <name type="scientific">Winogradskyella epiphytica</name>
    <dbReference type="NCBI Taxonomy" id="262005"/>
    <lineage>
        <taxon>Bacteria</taxon>
        <taxon>Pseudomonadati</taxon>
        <taxon>Bacteroidota</taxon>
        <taxon>Flavobacteriia</taxon>
        <taxon>Flavobacteriales</taxon>
        <taxon>Flavobacteriaceae</taxon>
        <taxon>Winogradskyella</taxon>
    </lineage>
</organism>
<dbReference type="EMBL" id="QJTD01000001">
    <property type="protein sequence ID" value="PYE83601.1"/>
    <property type="molecule type" value="Genomic_DNA"/>
</dbReference>
<dbReference type="GO" id="GO:0046872">
    <property type="term" value="F:metal ion binding"/>
    <property type="evidence" value="ECO:0007669"/>
    <property type="project" value="UniProtKB-KW"/>
</dbReference>
<dbReference type="Proteomes" id="UP000248054">
    <property type="component" value="Unassembled WGS sequence"/>
</dbReference>
<protein>
    <submittedName>
        <fullName evidence="4">Peptidoglycan/xylan/chitin deacetylase (PgdA/CDA1 family)</fullName>
    </submittedName>
</protein>
<dbReference type="PANTHER" id="PTHR10587">
    <property type="entry name" value="GLYCOSYL TRANSFERASE-RELATED"/>
    <property type="match status" value="1"/>
</dbReference>
<dbReference type="InterPro" id="IPR011330">
    <property type="entry name" value="Glyco_hydro/deAcase_b/a-brl"/>
</dbReference>
<dbReference type="GO" id="GO:0005975">
    <property type="term" value="P:carbohydrate metabolic process"/>
    <property type="evidence" value="ECO:0007669"/>
    <property type="project" value="InterPro"/>
</dbReference>
<keyword evidence="2" id="KW-0378">Hydrolase</keyword>
<dbReference type="PANTHER" id="PTHR10587:SF133">
    <property type="entry name" value="CHITIN DEACETYLASE 1-RELATED"/>
    <property type="match status" value="1"/>
</dbReference>
<evidence type="ECO:0000259" key="3">
    <source>
        <dbReference type="PROSITE" id="PS51677"/>
    </source>
</evidence>
<dbReference type="Pfam" id="PF01522">
    <property type="entry name" value="Polysacc_deac_1"/>
    <property type="match status" value="1"/>
</dbReference>
<dbReference type="CDD" id="cd10917">
    <property type="entry name" value="CE4_NodB_like_6s_7s"/>
    <property type="match status" value="1"/>
</dbReference>
<dbReference type="Gene3D" id="3.20.20.370">
    <property type="entry name" value="Glycoside hydrolase/deacetylase"/>
    <property type="match status" value="1"/>
</dbReference>
<evidence type="ECO:0000313" key="4">
    <source>
        <dbReference type="EMBL" id="PYE83601.1"/>
    </source>
</evidence>
<gene>
    <name evidence="4" type="ORF">DFQ11_1011039</name>
</gene>
<reference evidence="4 5" key="1">
    <citation type="submission" date="2018-06" db="EMBL/GenBank/DDBJ databases">
        <title>Genomic Encyclopedia of Type Strains, Phase III (KMG-III): the genomes of soil and plant-associated and newly described type strains.</title>
        <authorList>
            <person name="Whitman W."/>
        </authorList>
    </citation>
    <scope>NUCLEOTIDE SEQUENCE [LARGE SCALE GENOMIC DNA]</scope>
    <source>
        <strain evidence="4 5">CECT 7945</strain>
    </source>
</reference>
<accession>A0A2V4XJB0</accession>
<evidence type="ECO:0000256" key="2">
    <source>
        <dbReference type="ARBA" id="ARBA00022801"/>
    </source>
</evidence>
<proteinExistence type="predicted"/>